<proteinExistence type="predicted"/>
<evidence type="ECO:0000313" key="3">
    <source>
        <dbReference type="Proteomes" id="UP000582837"/>
    </source>
</evidence>
<reference evidence="2 3" key="1">
    <citation type="submission" date="2020-08" db="EMBL/GenBank/DDBJ databases">
        <title>Genomic Encyclopedia of Type Strains, Phase IV (KMG-IV): sequencing the most valuable type-strain genomes for metagenomic binning, comparative biology and taxonomic classification.</title>
        <authorList>
            <person name="Goeker M."/>
        </authorList>
    </citation>
    <scope>NUCLEOTIDE SEQUENCE [LARGE SCALE GENOMIC DNA]</scope>
    <source>
        <strain evidence="2 3">DSM 29007</strain>
    </source>
</reference>
<evidence type="ECO:0000313" key="2">
    <source>
        <dbReference type="EMBL" id="MBB6068763.1"/>
    </source>
</evidence>
<dbReference type="Proteomes" id="UP000582837">
    <property type="component" value="Unassembled WGS sequence"/>
</dbReference>
<dbReference type="RefSeq" id="WP_170031130.1">
    <property type="nucleotide sequence ID" value="NZ_JABDTL010000001.1"/>
</dbReference>
<protein>
    <submittedName>
        <fullName evidence="2">Uncharacterized protein</fullName>
    </submittedName>
</protein>
<feature type="region of interest" description="Disordered" evidence="1">
    <location>
        <begin position="199"/>
        <end position="224"/>
    </location>
</feature>
<evidence type="ECO:0000256" key="1">
    <source>
        <dbReference type="SAM" id="MobiDB-lite"/>
    </source>
</evidence>
<accession>A0A841GUP2</accession>
<keyword evidence="3" id="KW-1185">Reference proteome</keyword>
<dbReference type="AlphaFoldDB" id="A0A841GUP2"/>
<gene>
    <name evidence="2" type="ORF">HNQ61_000374</name>
</gene>
<sequence length="699" mass="76643">MNTSNHVYLSARACRWWYVPAVIAGLLSGCVDDATAPALRPAGDLASVTTGSDEPAGPDLVVPPRFDLDLDVAGSLKPGHPIHLSVRGSAHYATEDVQVRLILPEVAAAKRSNWEVVKVPVGEELQPEMSIRKSFQNGERFHGKVTVTIPEPGYYHLIATIIQRSEERTVDDRGHVVGSGAGRDVWLWIDEHGGRMTDQFDPSLFPAGTRAVRGPRGSEKKAPRIRDGDAVITCSITPEFGEVSYSVATSGCPLPPDSTKIGITPPPAPNATTAATVTYNDMGAGGVTRSLSGARLLWTVRNSTTGATVTTGSGYTGASGTGPVIDCMGATSERLIEVIVQTVNPRTEVINYTSPLPDRTRVGTFFGACGGNIALAAQSEQAHLFMNVNKNYDAHQRVFGSVPTTMRAGMYPQSGYGSRYDWGARDVRIEPGWNHIWGEQGVMVVTHEWGHLWQDQYLFKSPDTNGLRRFYNGSCPNPHPPGEYTNFGCALGEAFADWYAVVLRESDLPGWRTDLETNRLFEFYCGSKCTDDGSVVQGAVHALLWDMYDANGNEQHDRIQVPAQTITNSIKDCQVSANRVDYYGFTGIDHLIWCMERRFPYQVTLRKNNGVDTVATFFNTRSRNAWANDARGVPVANFSDDFRRLWLVNLYSERPYVGRTGGIFRTATPIPDDPIITDPIEPAPRDPTCTLRFGCPVSY</sequence>
<comment type="caution">
    <text evidence="2">The sequence shown here is derived from an EMBL/GenBank/DDBJ whole genome shotgun (WGS) entry which is preliminary data.</text>
</comment>
<organism evidence="2 3">
    <name type="scientific">Longimicrobium terrae</name>
    <dbReference type="NCBI Taxonomy" id="1639882"/>
    <lineage>
        <taxon>Bacteria</taxon>
        <taxon>Pseudomonadati</taxon>
        <taxon>Gemmatimonadota</taxon>
        <taxon>Longimicrobiia</taxon>
        <taxon>Longimicrobiales</taxon>
        <taxon>Longimicrobiaceae</taxon>
        <taxon>Longimicrobium</taxon>
    </lineage>
</organism>
<name>A0A841GUP2_9BACT</name>
<dbReference type="EMBL" id="JACHIA010000001">
    <property type="protein sequence ID" value="MBB6068763.1"/>
    <property type="molecule type" value="Genomic_DNA"/>
</dbReference>
<dbReference type="SUPFAM" id="SSF55486">
    <property type="entry name" value="Metalloproteases ('zincins'), catalytic domain"/>
    <property type="match status" value="1"/>
</dbReference>